<dbReference type="EMBL" id="GG738846">
    <property type="protein sequence ID" value="EFC50082.1"/>
    <property type="molecule type" value="Genomic_DNA"/>
</dbReference>
<dbReference type="InterPro" id="IPR000467">
    <property type="entry name" value="G_patch_dom"/>
</dbReference>
<keyword evidence="3" id="KW-0175">Coiled coil</keyword>
<dbReference type="RefSeq" id="XP_002682826.1">
    <property type="nucleotide sequence ID" value="XM_002682780.1"/>
</dbReference>
<dbReference type="eggNOG" id="KOG2184">
    <property type="taxonomic scope" value="Eukaryota"/>
</dbReference>
<dbReference type="InParanoid" id="D2UZ34"/>
<dbReference type="OMA" id="CEQDIIQ"/>
<dbReference type="GO" id="GO:0003676">
    <property type="term" value="F:nucleic acid binding"/>
    <property type="evidence" value="ECO:0007669"/>
    <property type="project" value="InterPro"/>
</dbReference>
<feature type="region of interest" description="Disordered" evidence="4">
    <location>
        <begin position="1"/>
        <end position="88"/>
    </location>
</feature>
<protein>
    <submittedName>
        <fullName evidence="6">Predicted protein</fullName>
    </submittedName>
</protein>
<sequence length="834" mass="98023">MPPKLYIPKPTPPPQKEVVEEDSDRMEDDGEEFDDHEQQQHHQESEVYTDEEENYYDELFDKSRRHGGRMMDDDEEDEPNFASSTQSSLSTFKPISFITKKDNQSVTVMSDEKDEEEIIIEDEQLIDQTMGMTPEQPKVEQPKFVILQAKKKVQQETVEKEIESTKVKEKPTVKKDEDFGSFIGGKVGSNVLRMMYKMGWKEDKGLGPTNSGIINPIKVVQTSRNQAVIISDEHVQKTNVKEEESEKQNEETIDDRPRRNEWKKKKKKNQKPKFKSIEQLLKETPVTSQANKSMEIIDMTGPTARVVSKLSDIQKEKVSNTIPELQYNVKEIIRQTESSIRDVHEKIQREKENFDRLDKQRQQYEEKAKMEKKKIDEFQKVFSILSACNQKFHESKISLSGILQVFTQLKQLHSEIFEEFNFSNYGLSLIRPILSEIFKEWNPLSMQDPEKYVNILLPWRNILKKKRQGLTNEEDYEKLLQDLLIPSIRKSFSKWNPIDECDKGLNFFETFADKVCTEAMKIYLTERLLIPRLKSCVQGEWNPKTDNIPVHSWIQPWFIYIPIKQFETYGIFNLIKNKLDTQLLRNWNNIDDQSAYQALEPWKDVFNDYYKFLVKTITPTIVEAVKKISVIVTTDSISTETREHLSNIIHWNNLIPEFIVAIFESQFFNRWWKVLYSWLCDPDCIPTQVDKWYQRWKDEFDRYFEEDQIIQLCFKRGLDMIYQSMSNTPITPAQKLPLPSIEIENKQAASNLKQKTTTPSATKKPTSKTFKELISDFAEEHDLPFQIKVGQYLDGKQLYNFGGISTYIENECLHAKINNVWKPVTLNEFLSLIK</sequence>
<dbReference type="Proteomes" id="UP000006671">
    <property type="component" value="Unassembled WGS sequence"/>
</dbReference>
<feature type="compositionally biased region" description="Basic residues" evidence="4">
    <location>
        <begin position="261"/>
        <end position="274"/>
    </location>
</feature>
<feature type="compositionally biased region" description="Acidic residues" evidence="4">
    <location>
        <begin position="19"/>
        <end position="35"/>
    </location>
</feature>
<feature type="compositionally biased region" description="Acidic residues" evidence="4">
    <location>
        <begin position="47"/>
        <end position="58"/>
    </location>
</feature>
<evidence type="ECO:0000313" key="6">
    <source>
        <dbReference type="EMBL" id="EFC50082.1"/>
    </source>
</evidence>
<evidence type="ECO:0000313" key="7">
    <source>
        <dbReference type="Proteomes" id="UP000006671"/>
    </source>
</evidence>
<gene>
    <name evidence="6" type="ORF">NAEGRDRAFT_45385</name>
</gene>
<dbReference type="PANTHER" id="PTHR23329">
    <property type="entry name" value="TUFTELIN-INTERACTING PROTEIN 11-RELATED"/>
    <property type="match status" value="1"/>
</dbReference>
<feature type="compositionally biased region" description="Basic and acidic residues" evidence="4">
    <location>
        <begin position="239"/>
        <end position="260"/>
    </location>
</feature>
<keyword evidence="7" id="KW-1185">Reference proteome</keyword>
<feature type="region of interest" description="Disordered" evidence="4">
    <location>
        <begin position="239"/>
        <end position="275"/>
    </location>
</feature>
<feature type="coiled-coil region" evidence="3">
    <location>
        <begin position="333"/>
        <end position="381"/>
    </location>
</feature>
<dbReference type="AlphaFoldDB" id="D2UZ34"/>
<proteinExistence type="inferred from homology"/>
<keyword evidence="2" id="KW-0539">Nucleus</keyword>
<keyword evidence="2" id="KW-0507">mRNA processing</keyword>
<dbReference type="PANTHER" id="PTHR23329:SF1">
    <property type="entry name" value="TUFTELIN-INTERACTING PROTEIN 11"/>
    <property type="match status" value="1"/>
</dbReference>
<keyword evidence="2" id="KW-0747">Spliceosome</keyword>
<dbReference type="GeneID" id="8852712"/>
<dbReference type="InterPro" id="IPR045211">
    <property type="entry name" value="TFP11/STIP/Ntr1"/>
</dbReference>
<dbReference type="PIRSF" id="PIRSF017706">
    <property type="entry name" value="TFIP11"/>
    <property type="match status" value="1"/>
</dbReference>
<feature type="domain" description="G-patch" evidence="5">
    <location>
        <begin position="187"/>
        <end position="233"/>
    </location>
</feature>
<dbReference type="Pfam" id="PF07842">
    <property type="entry name" value="GCFC"/>
    <property type="match status" value="1"/>
</dbReference>
<dbReference type="GO" id="GO:0000390">
    <property type="term" value="P:spliceosomal complex disassembly"/>
    <property type="evidence" value="ECO:0007669"/>
    <property type="project" value="InterPro"/>
</dbReference>
<dbReference type="InterPro" id="IPR024933">
    <property type="entry name" value="TFP11"/>
</dbReference>
<dbReference type="VEuPathDB" id="AmoebaDB:NAEGRDRAFT_45385"/>
<keyword evidence="2" id="KW-0508">mRNA splicing</keyword>
<accession>D2UZ34</accession>
<dbReference type="GO" id="GO:0071008">
    <property type="term" value="C:U2-type post-mRNA release spliceosomal complex"/>
    <property type="evidence" value="ECO:0007669"/>
    <property type="project" value="TreeGrafter"/>
</dbReference>
<dbReference type="STRING" id="5762.D2UZ34"/>
<dbReference type="KEGG" id="ngr:NAEGRDRAFT_45385"/>
<dbReference type="Pfam" id="PF01585">
    <property type="entry name" value="G-patch"/>
    <property type="match status" value="1"/>
</dbReference>
<dbReference type="InterPro" id="IPR022783">
    <property type="entry name" value="GCFC_dom"/>
</dbReference>
<reference evidence="6 7" key="1">
    <citation type="journal article" date="2010" name="Cell">
        <title>The genome of Naegleria gruberi illuminates early eukaryotic versatility.</title>
        <authorList>
            <person name="Fritz-Laylin L.K."/>
            <person name="Prochnik S.E."/>
            <person name="Ginger M.L."/>
            <person name="Dacks J.B."/>
            <person name="Carpenter M.L."/>
            <person name="Field M.C."/>
            <person name="Kuo A."/>
            <person name="Paredez A."/>
            <person name="Chapman J."/>
            <person name="Pham J."/>
            <person name="Shu S."/>
            <person name="Neupane R."/>
            <person name="Cipriano M."/>
            <person name="Mancuso J."/>
            <person name="Tu H."/>
            <person name="Salamov A."/>
            <person name="Lindquist E."/>
            <person name="Shapiro H."/>
            <person name="Lucas S."/>
            <person name="Grigoriev I.V."/>
            <person name="Cande W.Z."/>
            <person name="Fulton C."/>
            <person name="Rokhsar D.S."/>
            <person name="Dawson S.C."/>
        </authorList>
    </citation>
    <scope>NUCLEOTIDE SEQUENCE [LARGE SCALE GENOMIC DNA]</scope>
    <source>
        <strain evidence="6 7">NEG-M</strain>
    </source>
</reference>
<evidence type="ECO:0000256" key="2">
    <source>
        <dbReference type="PIRNR" id="PIRNR017706"/>
    </source>
</evidence>
<feature type="compositionally biased region" description="Basic and acidic residues" evidence="4">
    <location>
        <begin position="36"/>
        <end position="45"/>
    </location>
</feature>
<organism evidence="7">
    <name type="scientific">Naegleria gruberi</name>
    <name type="common">Amoeba</name>
    <dbReference type="NCBI Taxonomy" id="5762"/>
    <lineage>
        <taxon>Eukaryota</taxon>
        <taxon>Discoba</taxon>
        <taxon>Heterolobosea</taxon>
        <taxon>Tetramitia</taxon>
        <taxon>Eutetramitia</taxon>
        <taxon>Vahlkampfiidae</taxon>
        <taxon>Naegleria</taxon>
    </lineage>
</organism>
<evidence type="ECO:0000256" key="1">
    <source>
        <dbReference type="ARBA" id="ARBA00010900"/>
    </source>
</evidence>
<dbReference type="PROSITE" id="PS50174">
    <property type="entry name" value="G_PATCH"/>
    <property type="match status" value="1"/>
</dbReference>
<name>D2UZ34_NAEGR</name>
<dbReference type="FunCoup" id="D2UZ34">
    <property type="interactions" value="534"/>
</dbReference>
<evidence type="ECO:0000259" key="5">
    <source>
        <dbReference type="PROSITE" id="PS50174"/>
    </source>
</evidence>
<comment type="subcellular location">
    <subcellularLocation>
        <location evidence="2">Nucleus</location>
    </subcellularLocation>
</comment>
<evidence type="ECO:0000256" key="3">
    <source>
        <dbReference type="SAM" id="Coils"/>
    </source>
</evidence>
<comment type="similarity">
    <text evidence="1 2">Belongs to the TFP11/STIP family.</text>
</comment>
<dbReference type="OrthoDB" id="4822at2759"/>
<dbReference type="SMART" id="SM00443">
    <property type="entry name" value="G_patch"/>
    <property type="match status" value="1"/>
</dbReference>
<evidence type="ECO:0000256" key="4">
    <source>
        <dbReference type="SAM" id="MobiDB-lite"/>
    </source>
</evidence>
<feature type="compositionally biased region" description="Pro residues" evidence="4">
    <location>
        <begin position="1"/>
        <end position="15"/>
    </location>
</feature>